<feature type="transmembrane region" description="Helical" evidence="1">
    <location>
        <begin position="76"/>
        <end position="94"/>
    </location>
</feature>
<feature type="domain" description="CAAX prenyl protease 2/Lysostaphin resistance protein A-like" evidence="2">
    <location>
        <begin position="107"/>
        <end position="195"/>
    </location>
</feature>
<dbReference type="GO" id="GO:0004175">
    <property type="term" value="F:endopeptidase activity"/>
    <property type="evidence" value="ECO:0007669"/>
    <property type="project" value="UniProtKB-ARBA"/>
</dbReference>
<organism evidence="3 4">
    <name type="scientific">Tardiphaga robiniae</name>
    <dbReference type="NCBI Taxonomy" id="943830"/>
    <lineage>
        <taxon>Bacteria</taxon>
        <taxon>Pseudomonadati</taxon>
        <taxon>Pseudomonadota</taxon>
        <taxon>Alphaproteobacteria</taxon>
        <taxon>Hyphomicrobiales</taxon>
        <taxon>Nitrobacteraceae</taxon>
        <taxon>Tardiphaga</taxon>
    </lineage>
</organism>
<evidence type="ECO:0000313" key="4">
    <source>
        <dbReference type="Proteomes" id="UP000076574"/>
    </source>
</evidence>
<feature type="transmembrane region" description="Helical" evidence="1">
    <location>
        <begin position="185"/>
        <end position="204"/>
    </location>
</feature>
<feature type="transmembrane region" description="Helical" evidence="1">
    <location>
        <begin position="40"/>
        <end position="64"/>
    </location>
</feature>
<keyword evidence="4" id="KW-1185">Reference proteome</keyword>
<dbReference type="EMBL" id="LVYV01000045">
    <property type="protein sequence ID" value="KZD21572.1"/>
    <property type="molecule type" value="Genomic_DNA"/>
</dbReference>
<dbReference type="Proteomes" id="UP000076574">
    <property type="component" value="Unassembled WGS sequence"/>
</dbReference>
<gene>
    <name evidence="3" type="ORF">A4A58_14595</name>
</gene>
<feature type="transmembrane region" description="Helical" evidence="1">
    <location>
        <begin position="163"/>
        <end position="180"/>
    </location>
</feature>
<dbReference type="GO" id="GO:0080120">
    <property type="term" value="P:CAAX-box protein maturation"/>
    <property type="evidence" value="ECO:0007669"/>
    <property type="project" value="UniProtKB-ARBA"/>
</dbReference>
<dbReference type="OrthoDB" id="5419392at2"/>
<reference evidence="3 4" key="1">
    <citation type="submission" date="2016-03" db="EMBL/GenBank/DDBJ databases">
        <title>Microsymbionts genomes from the relict species Vavilovia formosa (Stev.) Fed.</title>
        <authorList>
            <person name="Kopat V."/>
            <person name="Chirak E."/>
            <person name="Kimeklis A."/>
            <person name="Andronov E."/>
        </authorList>
    </citation>
    <scope>NUCLEOTIDE SEQUENCE [LARGE SCALE GENOMIC DNA]</scope>
    <source>
        <strain evidence="3 4">Vaf07</strain>
    </source>
</reference>
<evidence type="ECO:0000256" key="1">
    <source>
        <dbReference type="SAM" id="Phobius"/>
    </source>
</evidence>
<comment type="caution">
    <text evidence="3">The sequence shown here is derived from an EMBL/GenBank/DDBJ whole genome shotgun (WGS) entry which is preliminary data.</text>
</comment>
<keyword evidence="1" id="KW-1133">Transmembrane helix</keyword>
<dbReference type="Pfam" id="PF02517">
    <property type="entry name" value="Rce1-like"/>
    <property type="match status" value="1"/>
</dbReference>
<dbReference type="InterPro" id="IPR003675">
    <property type="entry name" value="Rce1/LyrA-like_dom"/>
</dbReference>
<proteinExistence type="predicted"/>
<keyword evidence="1" id="KW-0472">Membrane</keyword>
<name>A0A161SMF9_9BRAD</name>
<evidence type="ECO:0000259" key="2">
    <source>
        <dbReference type="Pfam" id="PF02517"/>
    </source>
</evidence>
<protein>
    <submittedName>
        <fullName evidence="3">Abortive infection protein</fullName>
    </submittedName>
</protein>
<evidence type="ECO:0000313" key="3">
    <source>
        <dbReference type="EMBL" id="KZD21572.1"/>
    </source>
</evidence>
<keyword evidence="1" id="KW-0812">Transmembrane</keyword>
<sequence length="205" mass="22856">MTVLRQQRFQWRLIAPLPAFAALLLAPGLAIHWGFLPFEYRIPALLLVSVLCIALCRLAGFSVAELGLSRPSDIRHWLFCAAITAGIAAIMVAQTRFLTFDHKPPVWLSFAPFYVLVSSPCQEVVCRSIPKLMIDRLQVKPWTYVIYSSAVFSLIHVAYGDSILMLNTFLVGIVWGVAYLRMRNIWPVILSHAAIGTLAFSLGLA</sequence>
<dbReference type="AlphaFoldDB" id="A0A161SMF9"/>
<dbReference type="STRING" id="943830.A4A58_14595"/>
<accession>A0A161SMF9</accession>
<dbReference type="RefSeq" id="WP_068736826.1">
    <property type="nucleotide sequence ID" value="NZ_LVYV01000045.1"/>
</dbReference>